<sequence>MIYLLAVVGAHMRSIPFHISPVD</sequence>
<proteinExistence type="predicted"/>
<dbReference type="AlphaFoldDB" id="A0A381V6G8"/>
<dbReference type="EMBL" id="UINC01007848">
    <property type="protein sequence ID" value="SVA35358.1"/>
    <property type="molecule type" value="Genomic_DNA"/>
</dbReference>
<protein>
    <submittedName>
        <fullName evidence="1">Uncharacterized protein</fullName>
    </submittedName>
</protein>
<reference evidence="1" key="1">
    <citation type="submission" date="2018-05" db="EMBL/GenBank/DDBJ databases">
        <authorList>
            <person name="Lanie J.A."/>
            <person name="Ng W.-L."/>
            <person name="Kazmierczak K.M."/>
            <person name="Andrzejewski T.M."/>
            <person name="Davidsen T.M."/>
            <person name="Wayne K.J."/>
            <person name="Tettelin H."/>
            <person name="Glass J.I."/>
            <person name="Rusch D."/>
            <person name="Podicherti R."/>
            <person name="Tsui H.-C.T."/>
            <person name="Winkler M.E."/>
        </authorList>
    </citation>
    <scope>NUCLEOTIDE SEQUENCE</scope>
</reference>
<organism evidence="1">
    <name type="scientific">marine metagenome</name>
    <dbReference type="NCBI Taxonomy" id="408172"/>
    <lineage>
        <taxon>unclassified sequences</taxon>
        <taxon>metagenomes</taxon>
        <taxon>ecological metagenomes</taxon>
    </lineage>
</organism>
<evidence type="ECO:0000313" key="1">
    <source>
        <dbReference type="EMBL" id="SVA35358.1"/>
    </source>
</evidence>
<name>A0A381V6G8_9ZZZZ</name>
<gene>
    <name evidence="1" type="ORF">METZ01_LOCUS88212</name>
</gene>
<accession>A0A381V6G8</accession>